<protein>
    <submittedName>
        <fullName evidence="7">Sigma-70 family RNA polymerase sigma factor</fullName>
    </submittedName>
</protein>
<evidence type="ECO:0000259" key="5">
    <source>
        <dbReference type="Pfam" id="PF04542"/>
    </source>
</evidence>
<sequence length="169" mass="20121">MQKALFLEELLENYGEAIVRLAYTYVKDWGKAEDITQEVFLTCYLKLDTYRGEASLKNWIYRIAINRCHDTLRSWSFRNIFVTNVINKFMRSEEASPEFSIVQKEEYRKLRQEILDLPLKYREPFILFYHEELSVKEIGGLLELKISTVKSRLFRARQLLEAKLGPERG</sequence>
<dbReference type="InterPro" id="IPR013324">
    <property type="entry name" value="RNA_pol_sigma_r3/r4-like"/>
</dbReference>
<evidence type="ECO:0000256" key="2">
    <source>
        <dbReference type="ARBA" id="ARBA00023015"/>
    </source>
</evidence>
<dbReference type="InterPro" id="IPR014284">
    <property type="entry name" value="RNA_pol_sigma-70_dom"/>
</dbReference>
<dbReference type="AlphaFoldDB" id="A0A5R9F9N7"/>
<dbReference type="InterPro" id="IPR036388">
    <property type="entry name" value="WH-like_DNA-bd_sf"/>
</dbReference>
<name>A0A5R9F9N7_9BACL</name>
<dbReference type="InterPro" id="IPR013325">
    <property type="entry name" value="RNA_pol_sigma_r2"/>
</dbReference>
<dbReference type="GO" id="GO:0003677">
    <property type="term" value="F:DNA binding"/>
    <property type="evidence" value="ECO:0007669"/>
    <property type="project" value="InterPro"/>
</dbReference>
<dbReference type="GO" id="GO:0016987">
    <property type="term" value="F:sigma factor activity"/>
    <property type="evidence" value="ECO:0007669"/>
    <property type="project" value="UniProtKB-KW"/>
</dbReference>
<gene>
    <name evidence="7" type="ORF">FCL54_06515</name>
</gene>
<comment type="caution">
    <text evidence="7">The sequence shown here is derived from an EMBL/GenBank/DDBJ whole genome shotgun (WGS) entry which is preliminary data.</text>
</comment>
<dbReference type="NCBIfam" id="TIGR02937">
    <property type="entry name" value="sigma70-ECF"/>
    <property type="match status" value="1"/>
</dbReference>
<dbReference type="InterPro" id="IPR013249">
    <property type="entry name" value="RNA_pol_sigma70_r4_t2"/>
</dbReference>
<evidence type="ECO:0000256" key="3">
    <source>
        <dbReference type="ARBA" id="ARBA00023082"/>
    </source>
</evidence>
<dbReference type="PANTHER" id="PTHR43133:SF60">
    <property type="entry name" value="RNA POLYMERASE SIGMA FACTOR SIGV"/>
    <property type="match status" value="1"/>
</dbReference>
<proteinExistence type="inferred from homology"/>
<dbReference type="GO" id="GO:0006352">
    <property type="term" value="P:DNA-templated transcription initiation"/>
    <property type="evidence" value="ECO:0007669"/>
    <property type="project" value="InterPro"/>
</dbReference>
<keyword evidence="3" id="KW-0731">Sigma factor</keyword>
<keyword evidence="2" id="KW-0805">Transcription regulation</keyword>
<dbReference type="CDD" id="cd06171">
    <property type="entry name" value="Sigma70_r4"/>
    <property type="match status" value="1"/>
</dbReference>
<dbReference type="PANTHER" id="PTHR43133">
    <property type="entry name" value="RNA POLYMERASE ECF-TYPE SIGMA FACTO"/>
    <property type="match status" value="1"/>
</dbReference>
<comment type="similarity">
    <text evidence="1">Belongs to the sigma-70 factor family. ECF subfamily.</text>
</comment>
<dbReference type="SUPFAM" id="SSF88946">
    <property type="entry name" value="Sigma2 domain of RNA polymerase sigma factors"/>
    <property type="match status" value="1"/>
</dbReference>
<dbReference type="InterPro" id="IPR007627">
    <property type="entry name" value="RNA_pol_sigma70_r2"/>
</dbReference>
<feature type="domain" description="RNA polymerase sigma factor 70 region 4 type 2" evidence="6">
    <location>
        <begin position="108"/>
        <end position="160"/>
    </location>
</feature>
<dbReference type="Proteomes" id="UP000308230">
    <property type="component" value="Unassembled WGS sequence"/>
</dbReference>
<organism evidence="7 8">
    <name type="scientific">Exobacillus caeni</name>
    <dbReference type="NCBI Taxonomy" id="2574798"/>
    <lineage>
        <taxon>Bacteria</taxon>
        <taxon>Bacillati</taxon>
        <taxon>Bacillota</taxon>
        <taxon>Bacilli</taxon>
        <taxon>Bacillales</taxon>
        <taxon>Guptibacillaceae</taxon>
        <taxon>Exobacillus</taxon>
    </lineage>
</organism>
<dbReference type="OrthoDB" id="9794508at2"/>
<dbReference type="Gene3D" id="1.10.1740.10">
    <property type="match status" value="1"/>
</dbReference>
<evidence type="ECO:0000313" key="8">
    <source>
        <dbReference type="Proteomes" id="UP000308230"/>
    </source>
</evidence>
<dbReference type="SUPFAM" id="SSF88659">
    <property type="entry name" value="Sigma3 and sigma4 domains of RNA polymerase sigma factors"/>
    <property type="match status" value="1"/>
</dbReference>
<dbReference type="EMBL" id="SWLG01000004">
    <property type="protein sequence ID" value="TLS38348.1"/>
    <property type="molecule type" value="Genomic_DNA"/>
</dbReference>
<keyword evidence="4" id="KW-0804">Transcription</keyword>
<dbReference type="InterPro" id="IPR039425">
    <property type="entry name" value="RNA_pol_sigma-70-like"/>
</dbReference>
<dbReference type="Gene3D" id="1.10.10.10">
    <property type="entry name" value="Winged helix-like DNA-binding domain superfamily/Winged helix DNA-binding domain"/>
    <property type="match status" value="1"/>
</dbReference>
<evidence type="ECO:0000256" key="1">
    <source>
        <dbReference type="ARBA" id="ARBA00010641"/>
    </source>
</evidence>
<keyword evidence="8" id="KW-1185">Reference proteome</keyword>
<evidence type="ECO:0000256" key="4">
    <source>
        <dbReference type="ARBA" id="ARBA00023163"/>
    </source>
</evidence>
<dbReference type="Pfam" id="PF08281">
    <property type="entry name" value="Sigma70_r4_2"/>
    <property type="match status" value="1"/>
</dbReference>
<accession>A0A5R9F9N7</accession>
<evidence type="ECO:0000313" key="7">
    <source>
        <dbReference type="EMBL" id="TLS38348.1"/>
    </source>
</evidence>
<evidence type="ECO:0000259" key="6">
    <source>
        <dbReference type="Pfam" id="PF08281"/>
    </source>
</evidence>
<reference evidence="7 8" key="1">
    <citation type="submission" date="2019-04" db="EMBL/GenBank/DDBJ databases">
        <title>Bacillus caeni sp. nov., a bacterium isolated from mangrove sediment.</title>
        <authorList>
            <person name="Huang H."/>
            <person name="Mo K."/>
            <person name="Hu Y."/>
        </authorList>
    </citation>
    <scope>NUCLEOTIDE SEQUENCE [LARGE SCALE GENOMIC DNA]</scope>
    <source>
        <strain evidence="7 8">HB172195</strain>
    </source>
</reference>
<dbReference type="Pfam" id="PF04542">
    <property type="entry name" value="Sigma70_r2"/>
    <property type="match status" value="1"/>
</dbReference>
<feature type="domain" description="RNA polymerase sigma-70 region 2" evidence="5">
    <location>
        <begin position="10"/>
        <end position="74"/>
    </location>
</feature>